<evidence type="ECO:0000256" key="1">
    <source>
        <dbReference type="SAM" id="MobiDB-lite"/>
    </source>
</evidence>
<evidence type="ECO:0000313" key="3">
    <source>
        <dbReference type="Proteomes" id="UP000528460"/>
    </source>
</evidence>
<dbReference type="Proteomes" id="UP000528460">
    <property type="component" value="Unassembled WGS sequence"/>
</dbReference>
<protein>
    <submittedName>
        <fullName evidence="2">Uncharacterized protein</fullName>
    </submittedName>
</protein>
<feature type="compositionally biased region" description="Low complexity" evidence="1">
    <location>
        <begin position="530"/>
        <end position="542"/>
    </location>
</feature>
<dbReference type="EMBL" id="JABFJW010000138">
    <property type="protein sequence ID" value="NOK11093.1"/>
    <property type="molecule type" value="Genomic_DNA"/>
</dbReference>
<name>A0A7Y4NE32_9BACT</name>
<dbReference type="AlphaFoldDB" id="A0A7Y4NE32"/>
<comment type="caution">
    <text evidence="2">The sequence shown here is derived from an EMBL/GenBank/DDBJ whole genome shotgun (WGS) entry which is preliminary data.</text>
</comment>
<organism evidence="2 3">
    <name type="scientific">Corallococcus exercitus</name>
    <dbReference type="NCBI Taxonomy" id="2316736"/>
    <lineage>
        <taxon>Bacteria</taxon>
        <taxon>Pseudomonadati</taxon>
        <taxon>Myxococcota</taxon>
        <taxon>Myxococcia</taxon>
        <taxon>Myxococcales</taxon>
        <taxon>Cystobacterineae</taxon>
        <taxon>Myxococcaceae</taxon>
        <taxon>Corallococcus</taxon>
    </lineage>
</organism>
<feature type="region of interest" description="Disordered" evidence="1">
    <location>
        <begin position="489"/>
        <end position="542"/>
    </location>
</feature>
<sequence>MAEFNDAAIAELHGALEVCCEDLAKALAEAEGTDGTGTDAGTGAGAGTGPAWRPLVIGVPPGLEQLVGIVKPPLQIIIAVLQFVKALLEALAAILLGLPDPFRALILAAYALLKDIIDDLLNAGAYLYADAPGIGPTETNLAETGFIPNLPRDFKAGFALERPPVTPDGFARWAGRFTASFDDPGDNSRPTVTDGAPVQAVFIVMAAPSLDALRQALYLLGKLLNISAFKKAFEKYPKGSLDPRRSRARGKSVKPDWKSARMRDLFPDLEKLHILPEALRSLLLSVDNLAALIKSLAAAMQDKVQVLMKLVQAVQAIIDLLDALKSAGMYALPVSTTGGVAGLKQAFLTATNRPPGGYVGGICLLAAGPNLAKAAMLWELLGLSAAMDLASGELTLQDVKKALEESQAAQLLEASADEVKDAWGNLKTKAQKQADKFVKAVEDAPGDFVKAVGRTPEELKAAAERSRSTLVEVLDQSKEHVEEQKDILEGMLSTKHSQRRGGRSLAMGFGGPGASERPPSPQPPAADTSTPPTGTPKKGTGP</sequence>
<proteinExistence type="predicted"/>
<evidence type="ECO:0000313" key="2">
    <source>
        <dbReference type="EMBL" id="NOK11093.1"/>
    </source>
</evidence>
<dbReference type="RefSeq" id="WP_171416185.1">
    <property type="nucleotide sequence ID" value="NZ_JABFJW010000138.1"/>
</dbReference>
<accession>A0A7Y4NE32</accession>
<reference evidence="2 3" key="1">
    <citation type="submission" date="2020-05" db="EMBL/GenBank/DDBJ databases">
        <authorList>
            <person name="Whitworth D."/>
        </authorList>
    </citation>
    <scope>NUCLEOTIDE SEQUENCE [LARGE SCALE GENOMIC DNA]</scope>
    <source>
        <strain evidence="2 3">CA046A</strain>
    </source>
</reference>
<gene>
    <name evidence="2" type="ORF">HNS30_18795</name>
</gene>